<dbReference type="GO" id="GO:0016887">
    <property type="term" value="F:ATP hydrolysis activity"/>
    <property type="evidence" value="ECO:0007669"/>
    <property type="project" value="InterPro"/>
</dbReference>
<dbReference type="SMART" id="SM00382">
    <property type="entry name" value="AAA"/>
    <property type="match status" value="1"/>
</dbReference>
<dbReference type="Gene3D" id="3.40.50.300">
    <property type="entry name" value="P-loop containing nucleotide triphosphate hydrolases"/>
    <property type="match status" value="1"/>
</dbReference>
<evidence type="ECO:0000259" key="2">
    <source>
        <dbReference type="PROSITE" id="PS00662"/>
    </source>
</evidence>
<comment type="similarity">
    <text evidence="1">Belongs to the GSP E family.</text>
</comment>
<dbReference type="EMBL" id="JAHLFP010000011">
    <property type="protein sequence ID" value="MBU3805625.1"/>
    <property type="molecule type" value="Genomic_DNA"/>
</dbReference>
<dbReference type="InterPro" id="IPR006321">
    <property type="entry name" value="PilT/PilU"/>
</dbReference>
<dbReference type="AlphaFoldDB" id="A0A948T1G5"/>
<evidence type="ECO:0000313" key="3">
    <source>
        <dbReference type="EMBL" id="MBU3805625.1"/>
    </source>
</evidence>
<dbReference type="InterPro" id="IPR001482">
    <property type="entry name" value="T2SS/T4SS_dom"/>
</dbReference>
<dbReference type="PANTHER" id="PTHR30486">
    <property type="entry name" value="TWITCHING MOTILITY PROTEIN PILT"/>
    <property type="match status" value="1"/>
</dbReference>
<dbReference type="InterPro" id="IPR050921">
    <property type="entry name" value="T4SS_GSP_E_ATPase"/>
</dbReference>
<gene>
    <name evidence="3" type="ORF">H9882_01785</name>
</gene>
<reference evidence="3" key="1">
    <citation type="journal article" date="2021" name="PeerJ">
        <title>Extensive microbial diversity within the chicken gut microbiome revealed by metagenomics and culture.</title>
        <authorList>
            <person name="Gilroy R."/>
            <person name="Ravi A."/>
            <person name="Getino M."/>
            <person name="Pursley I."/>
            <person name="Horton D.L."/>
            <person name="Alikhan N.F."/>
            <person name="Baker D."/>
            <person name="Gharbi K."/>
            <person name="Hall N."/>
            <person name="Watson M."/>
            <person name="Adriaenssens E.M."/>
            <person name="Foster-Nyarko E."/>
            <person name="Jarju S."/>
            <person name="Secka A."/>
            <person name="Antonio M."/>
            <person name="Oren A."/>
            <person name="Chaudhuri R.R."/>
            <person name="La Ragione R."/>
            <person name="Hildebrand F."/>
            <person name="Pallen M.J."/>
        </authorList>
    </citation>
    <scope>NUCLEOTIDE SEQUENCE</scope>
    <source>
        <strain evidence="3">B5_2728</strain>
    </source>
</reference>
<sequence length="348" mass="37692">MTLAELIMQARAQDTSDLHITHDQPPSFRKLGQLFPGAPLPEGEAEKMIWDALPLAMRTLVEQGEDADFCLRTPDGQRQRVNVFRQQGHLCASIRLLRAGIPTIDQLGLPGAVRALASKPRGLVLVTGPTGSGKSTTLAAMIQHINTTRRAHIVTIEDPVEYLYEPGTCLIHQREVGVDTKSFASALRSSLREDPDVILVGEMRDYETISAALTAAETGHLVFSTLHTIGAANTVDRIVNACPGEIQQEVRTQLAGVLQGCITQELIPLADGSGRVAVQEILMGTDAALNLIREGKAHQLPSVMQTGAKEGMQTLNMHLGKLVREGRIDYAAALQRSSDPDELASYVM</sequence>
<dbReference type="PROSITE" id="PS00662">
    <property type="entry name" value="T2SP_E"/>
    <property type="match status" value="1"/>
</dbReference>
<name>A0A948T1G5_9FIRM</name>
<evidence type="ECO:0000313" key="4">
    <source>
        <dbReference type="Proteomes" id="UP000713596"/>
    </source>
</evidence>
<comment type="caution">
    <text evidence="3">The sequence shown here is derived from an EMBL/GenBank/DDBJ whole genome shotgun (WGS) entry which is preliminary data.</text>
</comment>
<dbReference type="SUPFAM" id="SSF52540">
    <property type="entry name" value="P-loop containing nucleoside triphosphate hydrolases"/>
    <property type="match status" value="1"/>
</dbReference>
<reference evidence="3" key="2">
    <citation type="submission" date="2021-04" db="EMBL/GenBank/DDBJ databases">
        <authorList>
            <person name="Gilroy R."/>
        </authorList>
    </citation>
    <scope>NUCLEOTIDE SEQUENCE</scope>
    <source>
        <strain evidence="3">B5_2728</strain>
    </source>
</reference>
<protein>
    <submittedName>
        <fullName evidence="3">PilT/PilU family type 4a pilus ATPase</fullName>
    </submittedName>
</protein>
<dbReference type="Pfam" id="PF00437">
    <property type="entry name" value="T2SSE"/>
    <property type="match status" value="1"/>
</dbReference>
<evidence type="ECO:0000256" key="1">
    <source>
        <dbReference type="ARBA" id="ARBA00006611"/>
    </source>
</evidence>
<dbReference type="InterPro" id="IPR003593">
    <property type="entry name" value="AAA+_ATPase"/>
</dbReference>
<proteinExistence type="inferred from homology"/>
<organism evidence="3 4">
    <name type="scientific">Candidatus Allofournierella pullistercoris</name>
    <dbReference type="NCBI Taxonomy" id="2838597"/>
    <lineage>
        <taxon>Bacteria</taxon>
        <taxon>Bacillati</taxon>
        <taxon>Bacillota</taxon>
        <taxon>Clostridia</taxon>
        <taxon>Eubacteriales</taxon>
        <taxon>Oscillospiraceae</taxon>
        <taxon>Allofournierella</taxon>
    </lineage>
</organism>
<feature type="domain" description="Bacterial type II secretion system protein E" evidence="2">
    <location>
        <begin position="191"/>
        <end position="205"/>
    </location>
</feature>
<dbReference type="GO" id="GO:0005524">
    <property type="term" value="F:ATP binding"/>
    <property type="evidence" value="ECO:0007669"/>
    <property type="project" value="InterPro"/>
</dbReference>
<dbReference type="PANTHER" id="PTHR30486:SF16">
    <property type="entry name" value="TWITCHING MOTILITY PROTEIN PILT"/>
    <property type="match status" value="1"/>
</dbReference>
<dbReference type="Proteomes" id="UP000713596">
    <property type="component" value="Unassembled WGS sequence"/>
</dbReference>
<dbReference type="CDD" id="cd01131">
    <property type="entry name" value="PilT"/>
    <property type="match status" value="1"/>
</dbReference>
<dbReference type="InterPro" id="IPR027417">
    <property type="entry name" value="P-loop_NTPase"/>
</dbReference>
<dbReference type="Gene3D" id="3.30.450.90">
    <property type="match status" value="1"/>
</dbReference>
<accession>A0A948T1G5</accession>
<dbReference type="NCBIfam" id="TIGR01420">
    <property type="entry name" value="pilT_fam"/>
    <property type="match status" value="1"/>
</dbReference>